<proteinExistence type="predicted"/>
<protein>
    <submittedName>
        <fullName evidence="1">Uncharacterized protein</fullName>
    </submittedName>
</protein>
<sequence>MINIHIINSAIKLKMERKLLQGSVIALEKISKELPAHTGHLAIFSTPHGPRRSVTSRLYAKTRDGERFLGLLVFTLDKRAPQYTSAEDCCGRAADLRGTYLSKFSDRLKKIGTWPGF</sequence>
<evidence type="ECO:0000313" key="1">
    <source>
        <dbReference type="EMBL" id="KJA14097.1"/>
    </source>
</evidence>
<gene>
    <name evidence="1" type="ORF">HYPSUDRAFT_209011</name>
</gene>
<evidence type="ECO:0000313" key="2">
    <source>
        <dbReference type="Proteomes" id="UP000054270"/>
    </source>
</evidence>
<reference evidence="2" key="1">
    <citation type="submission" date="2014-04" db="EMBL/GenBank/DDBJ databases">
        <title>Evolutionary Origins and Diversification of the Mycorrhizal Mutualists.</title>
        <authorList>
            <consortium name="DOE Joint Genome Institute"/>
            <consortium name="Mycorrhizal Genomics Consortium"/>
            <person name="Kohler A."/>
            <person name="Kuo A."/>
            <person name="Nagy L.G."/>
            <person name="Floudas D."/>
            <person name="Copeland A."/>
            <person name="Barry K.W."/>
            <person name="Cichocki N."/>
            <person name="Veneault-Fourrey C."/>
            <person name="LaButti K."/>
            <person name="Lindquist E.A."/>
            <person name="Lipzen A."/>
            <person name="Lundell T."/>
            <person name="Morin E."/>
            <person name="Murat C."/>
            <person name="Riley R."/>
            <person name="Ohm R."/>
            <person name="Sun H."/>
            <person name="Tunlid A."/>
            <person name="Henrissat B."/>
            <person name="Grigoriev I.V."/>
            <person name="Hibbett D.S."/>
            <person name="Martin F."/>
        </authorList>
    </citation>
    <scope>NUCLEOTIDE SEQUENCE [LARGE SCALE GENOMIC DNA]</scope>
    <source>
        <strain evidence="2">FD-334 SS-4</strain>
    </source>
</reference>
<keyword evidence="2" id="KW-1185">Reference proteome</keyword>
<accession>A0A0D2KHM6</accession>
<organism evidence="1 2">
    <name type="scientific">Hypholoma sublateritium (strain FD-334 SS-4)</name>
    <dbReference type="NCBI Taxonomy" id="945553"/>
    <lineage>
        <taxon>Eukaryota</taxon>
        <taxon>Fungi</taxon>
        <taxon>Dikarya</taxon>
        <taxon>Basidiomycota</taxon>
        <taxon>Agaricomycotina</taxon>
        <taxon>Agaricomycetes</taxon>
        <taxon>Agaricomycetidae</taxon>
        <taxon>Agaricales</taxon>
        <taxon>Agaricineae</taxon>
        <taxon>Strophariaceae</taxon>
        <taxon>Hypholoma</taxon>
    </lineage>
</organism>
<name>A0A0D2KHM6_HYPSF</name>
<dbReference type="EMBL" id="KN817695">
    <property type="protein sequence ID" value="KJA14097.1"/>
    <property type="molecule type" value="Genomic_DNA"/>
</dbReference>
<dbReference type="Proteomes" id="UP000054270">
    <property type="component" value="Unassembled WGS sequence"/>
</dbReference>
<dbReference type="AlphaFoldDB" id="A0A0D2KHM6"/>